<dbReference type="RefSeq" id="WP_237362347.1">
    <property type="nucleotide sequence ID" value="NZ_CAKLDM010000002.1"/>
</dbReference>
<name>A0ABM9A5G1_9VIBR</name>
<accession>A0ABM9A5G1</accession>
<dbReference type="Proteomes" id="UP000838748">
    <property type="component" value="Unassembled WGS sequence"/>
</dbReference>
<sequence>MSKCINPDRRTFIKQYVIDGVIVYSTPMLFNVSEAARTNINQVIKSNWKLDGETQYRTDSIEKITGQKIYGRDYRAKNIEGKAMVPWPKKTITTQHMQYCLELSPNITRKLMHFSLCPRLTPA</sequence>
<protein>
    <submittedName>
        <fullName evidence="1">Uncharacterized protein</fullName>
    </submittedName>
</protein>
<gene>
    <name evidence="1" type="ORF">VMF7928_02812</name>
</gene>
<reference evidence="1" key="1">
    <citation type="submission" date="2021-11" db="EMBL/GenBank/DDBJ databases">
        <authorList>
            <person name="Rodrigo-Torres L."/>
            <person name="Arahal R. D."/>
            <person name="Lucena T."/>
        </authorList>
    </citation>
    <scope>NUCLEOTIDE SEQUENCE</scope>
    <source>
        <strain evidence="1">CECT 7928</strain>
    </source>
</reference>
<comment type="caution">
    <text evidence="1">The sequence shown here is derived from an EMBL/GenBank/DDBJ whole genome shotgun (WGS) entry which is preliminary data.</text>
</comment>
<evidence type="ECO:0000313" key="2">
    <source>
        <dbReference type="Proteomes" id="UP000838748"/>
    </source>
</evidence>
<dbReference type="EMBL" id="CAKLDM010000002">
    <property type="protein sequence ID" value="CAH0540367.1"/>
    <property type="molecule type" value="Genomic_DNA"/>
</dbReference>
<proteinExistence type="predicted"/>
<organism evidence="1 2">
    <name type="scientific">Vibrio marisflavi CECT 7928</name>
    <dbReference type="NCBI Taxonomy" id="634439"/>
    <lineage>
        <taxon>Bacteria</taxon>
        <taxon>Pseudomonadati</taxon>
        <taxon>Pseudomonadota</taxon>
        <taxon>Gammaproteobacteria</taxon>
        <taxon>Vibrionales</taxon>
        <taxon>Vibrionaceae</taxon>
        <taxon>Vibrio</taxon>
    </lineage>
</organism>
<evidence type="ECO:0000313" key="1">
    <source>
        <dbReference type="EMBL" id="CAH0540367.1"/>
    </source>
</evidence>
<keyword evidence="2" id="KW-1185">Reference proteome</keyword>